<dbReference type="InterPro" id="IPR001296">
    <property type="entry name" value="Glyco_trans_1"/>
</dbReference>
<dbReference type="Pfam" id="PF00534">
    <property type="entry name" value="Glycos_transf_1"/>
    <property type="match status" value="1"/>
</dbReference>
<sequence length="383" mass="44212">MKHIALVCKLMPLYRLGVFHELSKREDQYQFICLGDTKKEGGIEIIPWNLANKVNEGGINWIKTSNYFYISERLLWQTGIIKRIIFSKFDYFIFEGGVFHLPTWLFAILCRLRGKKVLFWTHGFKGFDKGIKKLIRIIYFKLANGLLLYGDYSRNLMLQSGFDEKKLFVVYNSLDSDKQFRLLEKTNSHLVLKNKSQIFNDPDLQTIIFIGRLVPAKKISFLLNAVKDFSKTAHSLNCIIIGDGPEMDSIKSFIAFNKLEGNFHLTGALYSEETICEYFQMSDIMISPGNVGLNCMHSLAYGVPVLTHNNLKFHGPEVEAIIPGKTGLLFERNNYTDLLIKIKEWNNLKFTKEEIKKNCQKVITNKYNPVRHAEKIIEAINSL</sequence>
<reference evidence="2 3" key="1">
    <citation type="submission" date="2019-09" db="EMBL/GenBank/DDBJ databases">
        <title>Draft genome sequence of Ginsengibacter sp. BR5-29.</title>
        <authorList>
            <person name="Im W.-T."/>
        </authorList>
    </citation>
    <scope>NUCLEOTIDE SEQUENCE [LARGE SCALE GENOMIC DNA]</scope>
    <source>
        <strain evidence="2 3">BR5-29</strain>
    </source>
</reference>
<dbReference type="InterPro" id="IPR050194">
    <property type="entry name" value="Glycosyltransferase_grp1"/>
</dbReference>
<dbReference type="Gene3D" id="3.40.50.2000">
    <property type="entry name" value="Glycogen Phosphorylase B"/>
    <property type="match status" value="2"/>
</dbReference>
<dbReference type="Proteomes" id="UP000326903">
    <property type="component" value="Unassembled WGS sequence"/>
</dbReference>
<evidence type="ECO:0000259" key="1">
    <source>
        <dbReference type="Pfam" id="PF00534"/>
    </source>
</evidence>
<dbReference type="PANTHER" id="PTHR45947:SF3">
    <property type="entry name" value="SULFOQUINOVOSYL TRANSFERASE SQD2"/>
    <property type="match status" value="1"/>
</dbReference>
<keyword evidence="2" id="KW-0808">Transferase</keyword>
<proteinExistence type="predicted"/>
<organism evidence="2 3">
    <name type="scientific">Ginsengibacter hankyongi</name>
    <dbReference type="NCBI Taxonomy" id="2607284"/>
    <lineage>
        <taxon>Bacteria</taxon>
        <taxon>Pseudomonadati</taxon>
        <taxon>Bacteroidota</taxon>
        <taxon>Chitinophagia</taxon>
        <taxon>Chitinophagales</taxon>
        <taxon>Chitinophagaceae</taxon>
        <taxon>Ginsengibacter</taxon>
    </lineage>
</organism>
<keyword evidence="3" id="KW-1185">Reference proteome</keyword>
<name>A0A5J5IHY7_9BACT</name>
<dbReference type="RefSeq" id="WP_150414702.1">
    <property type="nucleotide sequence ID" value="NZ_VYQF01000002.1"/>
</dbReference>
<evidence type="ECO:0000313" key="2">
    <source>
        <dbReference type="EMBL" id="KAA9039293.1"/>
    </source>
</evidence>
<dbReference type="PANTHER" id="PTHR45947">
    <property type="entry name" value="SULFOQUINOVOSYL TRANSFERASE SQD2"/>
    <property type="match status" value="1"/>
</dbReference>
<gene>
    <name evidence="2" type="ORF">FW778_10710</name>
</gene>
<dbReference type="GO" id="GO:0016757">
    <property type="term" value="F:glycosyltransferase activity"/>
    <property type="evidence" value="ECO:0007669"/>
    <property type="project" value="InterPro"/>
</dbReference>
<comment type="caution">
    <text evidence="2">The sequence shown here is derived from an EMBL/GenBank/DDBJ whole genome shotgun (WGS) entry which is preliminary data.</text>
</comment>
<protein>
    <submittedName>
        <fullName evidence="2">Glycosyltransferase</fullName>
    </submittedName>
</protein>
<dbReference type="AlphaFoldDB" id="A0A5J5IHY7"/>
<evidence type="ECO:0000313" key="3">
    <source>
        <dbReference type="Proteomes" id="UP000326903"/>
    </source>
</evidence>
<dbReference type="SUPFAM" id="SSF53756">
    <property type="entry name" value="UDP-Glycosyltransferase/glycogen phosphorylase"/>
    <property type="match status" value="1"/>
</dbReference>
<feature type="domain" description="Glycosyl transferase family 1" evidence="1">
    <location>
        <begin position="196"/>
        <end position="361"/>
    </location>
</feature>
<accession>A0A5J5IHY7</accession>
<dbReference type="EMBL" id="VYQF01000002">
    <property type="protein sequence ID" value="KAA9039293.1"/>
    <property type="molecule type" value="Genomic_DNA"/>
</dbReference>